<comment type="caution">
    <text evidence="2">The sequence shown here is derived from an EMBL/GenBank/DDBJ whole genome shotgun (WGS) entry which is preliminary data.</text>
</comment>
<evidence type="ECO:0000313" key="2">
    <source>
        <dbReference type="EMBL" id="MFD1710048.1"/>
    </source>
</evidence>
<evidence type="ECO:0000256" key="1">
    <source>
        <dbReference type="SAM" id="Phobius"/>
    </source>
</evidence>
<dbReference type="Gene3D" id="3.40.30.10">
    <property type="entry name" value="Glutaredoxin"/>
    <property type="match status" value="1"/>
</dbReference>
<reference evidence="3" key="1">
    <citation type="journal article" date="2019" name="Int. J. Syst. Evol. Microbiol.">
        <title>The Global Catalogue of Microorganisms (GCM) 10K type strain sequencing project: providing services to taxonomists for standard genome sequencing and annotation.</title>
        <authorList>
            <consortium name="The Broad Institute Genomics Platform"/>
            <consortium name="The Broad Institute Genome Sequencing Center for Infectious Disease"/>
            <person name="Wu L."/>
            <person name="Ma J."/>
        </authorList>
    </citation>
    <scope>NUCLEOTIDE SEQUENCE [LARGE SCALE GENOMIC DNA]</scope>
    <source>
        <strain evidence="3">LMG 29247</strain>
    </source>
</reference>
<accession>A0ABW4KS09</accession>
<evidence type="ECO:0000313" key="3">
    <source>
        <dbReference type="Proteomes" id="UP001597304"/>
    </source>
</evidence>
<feature type="transmembrane region" description="Helical" evidence="1">
    <location>
        <begin position="23"/>
        <end position="43"/>
    </location>
</feature>
<name>A0ABW4KS09_9BURK</name>
<dbReference type="SUPFAM" id="SSF52833">
    <property type="entry name" value="Thioredoxin-like"/>
    <property type="match status" value="1"/>
</dbReference>
<keyword evidence="1" id="KW-0472">Membrane</keyword>
<protein>
    <submittedName>
        <fullName evidence="2">SCO family protein</fullName>
    </submittedName>
</protein>
<dbReference type="RefSeq" id="WP_147911822.1">
    <property type="nucleotide sequence ID" value="NZ_JBHUEJ010000015.1"/>
</dbReference>
<dbReference type="Proteomes" id="UP001597304">
    <property type="component" value="Unassembled WGS sequence"/>
</dbReference>
<organism evidence="2 3">
    <name type="scientific">Ottowia flava</name>
    <dbReference type="NCBI Taxonomy" id="2675430"/>
    <lineage>
        <taxon>Bacteria</taxon>
        <taxon>Pseudomonadati</taxon>
        <taxon>Pseudomonadota</taxon>
        <taxon>Betaproteobacteria</taxon>
        <taxon>Burkholderiales</taxon>
        <taxon>Comamonadaceae</taxon>
        <taxon>Ottowia</taxon>
    </lineage>
</organism>
<sequence>MPAPADAMAQDGQRTRSGRWKMLLLALVCAAPVVASYFSYYVVRPGGGTSLGQLIDPQRPVPTLAATDLNGQPFDLQSLKGQWLLVSVGGAKCDARCESNLYLQRQLRESLGKDKERLDWVWLVTDDERVPDALRPALAQATVVRVPEAELTRWLEPAPGHALAESLYVVDPMAHWMMRFPALDKANASKAKRDISRLLRASASWDQPGRE</sequence>
<dbReference type="InterPro" id="IPR036249">
    <property type="entry name" value="Thioredoxin-like_sf"/>
</dbReference>
<proteinExistence type="predicted"/>
<keyword evidence="1" id="KW-0812">Transmembrane</keyword>
<keyword evidence="3" id="KW-1185">Reference proteome</keyword>
<gene>
    <name evidence="2" type="ORF">ACFSF0_05495</name>
</gene>
<keyword evidence="1" id="KW-1133">Transmembrane helix</keyword>
<dbReference type="EMBL" id="JBHUEJ010000015">
    <property type="protein sequence ID" value="MFD1710048.1"/>
    <property type="molecule type" value="Genomic_DNA"/>
</dbReference>